<feature type="region of interest" description="Disordered" evidence="1">
    <location>
        <begin position="116"/>
        <end position="167"/>
    </location>
</feature>
<dbReference type="AlphaFoldDB" id="A0A2P6NWG5"/>
<sequence>MDGRGLDWPFKFDQTNSWQPAYYSAPPPVFQTDGFHHFHHQPHVAPVGGEPFSLTSIYEDLDRALDTSSPIDSPDISMTPPLSPTPHPTGHYAEQWKVTQPSFGFANVPHLNARGRPASLDANSASPRSAKVFRRREMLDQNARKRSKSASSFWDKHSSKDADYTPPPKWEPIANLAMELPVPQTLPTGSVSSSNFFEMANHPEGIQRRCYRGERRYLQPNPVTVRCKQSHAHLIKNGVVAIDICDELGRNVVGLKDSMLYCPNGNEERFTGSPLEASFAIKVLENTKQARVRLVFRIAYQMNDDSEYWEVLYSSPFMVSHKTSSVSIDENLRSISQAPVLVYPSTEATPMAKEEEDCKWES</sequence>
<dbReference type="EMBL" id="MDYQ01000012">
    <property type="protein sequence ID" value="PRP88301.1"/>
    <property type="molecule type" value="Genomic_DNA"/>
</dbReference>
<comment type="caution">
    <text evidence="2">The sequence shown here is derived from an EMBL/GenBank/DDBJ whole genome shotgun (WGS) entry which is preliminary data.</text>
</comment>
<name>A0A2P6NWG5_9EUKA</name>
<organism evidence="2 3">
    <name type="scientific">Planoprotostelium fungivorum</name>
    <dbReference type="NCBI Taxonomy" id="1890364"/>
    <lineage>
        <taxon>Eukaryota</taxon>
        <taxon>Amoebozoa</taxon>
        <taxon>Evosea</taxon>
        <taxon>Variosea</taxon>
        <taxon>Cavosteliida</taxon>
        <taxon>Cavosteliaceae</taxon>
        <taxon>Planoprotostelium</taxon>
    </lineage>
</organism>
<dbReference type="InParanoid" id="A0A2P6NWG5"/>
<dbReference type="Proteomes" id="UP000241769">
    <property type="component" value="Unassembled WGS sequence"/>
</dbReference>
<evidence type="ECO:0000313" key="2">
    <source>
        <dbReference type="EMBL" id="PRP88301.1"/>
    </source>
</evidence>
<evidence type="ECO:0000256" key="1">
    <source>
        <dbReference type="SAM" id="MobiDB-lite"/>
    </source>
</evidence>
<proteinExistence type="predicted"/>
<keyword evidence="3" id="KW-1185">Reference proteome</keyword>
<feature type="compositionally biased region" description="Basic and acidic residues" evidence="1">
    <location>
        <begin position="154"/>
        <end position="163"/>
    </location>
</feature>
<protein>
    <submittedName>
        <fullName evidence="2">Uncharacterized protein</fullName>
    </submittedName>
</protein>
<evidence type="ECO:0000313" key="3">
    <source>
        <dbReference type="Proteomes" id="UP000241769"/>
    </source>
</evidence>
<gene>
    <name evidence="2" type="ORF">PROFUN_03410</name>
</gene>
<reference evidence="2 3" key="1">
    <citation type="journal article" date="2018" name="Genome Biol. Evol.">
        <title>Multiple Roots of Fruiting Body Formation in Amoebozoa.</title>
        <authorList>
            <person name="Hillmann F."/>
            <person name="Forbes G."/>
            <person name="Novohradska S."/>
            <person name="Ferling I."/>
            <person name="Riege K."/>
            <person name="Groth M."/>
            <person name="Westermann M."/>
            <person name="Marz M."/>
            <person name="Spaller T."/>
            <person name="Winckler T."/>
            <person name="Schaap P."/>
            <person name="Glockner G."/>
        </authorList>
    </citation>
    <scope>NUCLEOTIDE SEQUENCE [LARGE SCALE GENOMIC DNA]</scope>
    <source>
        <strain evidence="2 3">Jena</strain>
    </source>
</reference>
<accession>A0A2P6NWG5</accession>